<comment type="caution">
    <text evidence="2">The sequence shown here is derived from an EMBL/GenBank/DDBJ whole genome shotgun (WGS) entry which is preliminary data.</text>
</comment>
<dbReference type="AlphaFoldDB" id="A0AAV1U7J5"/>
<reference evidence="2" key="1">
    <citation type="submission" date="2024-01" db="EMBL/GenBank/DDBJ databases">
        <authorList>
            <person name="Webb A."/>
        </authorList>
    </citation>
    <scope>NUCLEOTIDE SEQUENCE</scope>
    <source>
        <strain evidence="2">Pm1</strain>
    </source>
</reference>
<sequence>MEGSLLSRGGTDQRAVLSEGDTARPSSASSATLGDTAVPESVSTDSTPAPCQPSPKAKQVLKTEPVPTQLPLNSKPEASSPPVPGDPSLDTTTRDGSPDG</sequence>
<name>A0AAV1U7J5_9STRA</name>
<gene>
    <name evidence="2" type="ORF">PM001_LOCUS14997</name>
</gene>
<accession>A0AAV1U7J5</accession>
<feature type="compositionally biased region" description="Polar residues" evidence="1">
    <location>
        <begin position="24"/>
        <end position="33"/>
    </location>
</feature>
<organism evidence="2 3">
    <name type="scientific">Peronospora matthiolae</name>
    <dbReference type="NCBI Taxonomy" id="2874970"/>
    <lineage>
        <taxon>Eukaryota</taxon>
        <taxon>Sar</taxon>
        <taxon>Stramenopiles</taxon>
        <taxon>Oomycota</taxon>
        <taxon>Peronosporomycetes</taxon>
        <taxon>Peronosporales</taxon>
        <taxon>Peronosporaceae</taxon>
        <taxon>Peronospora</taxon>
    </lineage>
</organism>
<dbReference type="EMBL" id="CAKLBY020000153">
    <property type="protein sequence ID" value="CAK7929847.1"/>
    <property type="molecule type" value="Genomic_DNA"/>
</dbReference>
<evidence type="ECO:0000313" key="3">
    <source>
        <dbReference type="Proteomes" id="UP001162060"/>
    </source>
</evidence>
<proteinExistence type="predicted"/>
<evidence type="ECO:0000313" key="2">
    <source>
        <dbReference type="EMBL" id="CAK7929847.1"/>
    </source>
</evidence>
<dbReference type="Proteomes" id="UP001162060">
    <property type="component" value="Unassembled WGS sequence"/>
</dbReference>
<protein>
    <submittedName>
        <fullName evidence="2">Uncharacterized protein</fullName>
    </submittedName>
</protein>
<feature type="region of interest" description="Disordered" evidence="1">
    <location>
        <begin position="1"/>
        <end position="100"/>
    </location>
</feature>
<evidence type="ECO:0000256" key="1">
    <source>
        <dbReference type="SAM" id="MobiDB-lite"/>
    </source>
</evidence>